<evidence type="ECO:0000313" key="2">
    <source>
        <dbReference type="EMBL" id="WGH21932.1"/>
    </source>
</evidence>
<gene>
    <name evidence="2" type="primary">48</name>
    <name evidence="2" type="ORF">SEA_TROGGLEHUMPER_48</name>
</gene>
<evidence type="ECO:0000313" key="3">
    <source>
        <dbReference type="Proteomes" id="UP001242841"/>
    </source>
</evidence>
<keyword evidence="3" id="KW-1185">Reference proteome</keyword>
<sequence>MLTHPEKFTKVTGTIRQMEPDLPTDPDDKPGTIGITADVWFTPLVGTGDLFHLPKLPSPTDPEVFAPELRAPKPIPAKLVDGVLKDATGNSYIQLWAADMFTVPSELRYEVSFKNVQAGGKQIPNITSFAFVAVPDATIDLSAVARVPNSPGPMARGEQGIGIENITELEGVLTFDMNDGSTYDISLPGFTSALTETRAARDAALAAQGVAEGAAGDAVTSASQAEAARGTAVTAKDDAVTAKNAAESARGTAVTAKDDAVTAKNAAESARGTAVTAKDDAVTAKNAAESARGTAVTAKDDAVTAKNAAESARGTAVTAKDNAVTAKNAAETAQAAAEQALADANAMIIPTASVTKPKLSTDLQASIDKADSAIQAAGLATALTAKQSTSEKGQPNGYAPLDAGGKLAAAYQPSYVDDVLEYANLAAFPATGENGKIYTSLANNRIYRWSGSVYVEIAASPGSTDVVPEGATNKYYTDARAQSALAATVALLAPKANPIFTGTAKGVPYPIALIAALGTRAVGYLETPGGLTLPDPCLISKIVYSFDTADASGSTTVELRKNGVTIAGTSVAITAANQLGGGAAMTARTISGLSIALAEGDVLNVYVSAIGTTPGKGVTANIKAVTN</sequence>
<accession>A0AAF0GPC4</accession>
<name>A0AAF0GPC4_9CAUD</name>
<dbReference type="EMBL" id="OQ709222">
    <property type="protein sequence ID" value="WGH21932.1"/>
    <property type="molecule type" value="Genomic_DNA"/>
</dbReference>
<reference evidence="2" key="1">
    <citation type="submission" date="2023-03" db="EMBL/GenBank/DDBJ databases">
        <authorList>
            <person name="Aguilar E."/>
            <person name="Antigua R."/>
            <person name="Antonino C."/>
            <person name="Bisram R."/>
            <person name="Chen J."/>
            <person name="Davilmar B."/>
            <person name="Del R.K."/>
            <person name="Germosen J."/>
            <person name="Hernandez J."/>
            <person name="Kelloggs L."/>
            <person name="Lema C."/>
            <person name="Li J."/>
            <person name="Melendez A."/>
            <person name="Mohammed I."/>
            <person name="Ryan A."/>
            <person name="Singh S."/>
            <person name="Tariq H."/>
            <person name="Golebiewska U.P."/>
            <person name="Russell D.A."/>
            <person name="Jacobs-Sera D."/>
            <person name="Hatfull G.F."/>
        </authorList>
    </citation>
    <scope>NUCLEOTIDE SEQUENCE</scope>
</reference>
<protein>
    <submittedName>
        <fullName evidence="2">Minor tail protein</fullName>
    </submittedName>
</protein>
<organism evidence="2 3">
    <name type="scientific">Rhodococcus phage Trogglehumper</name>
    <dbReference type="NCBI Taxonomy" id="3038381"/>
    <lineage>
        <taxon>Viruses</taxon>
        <taxon>Duplodnaviria</taxon>
        <taxon>Heunggongvirae</taxon>
        <taxon>Uroviricota</taxon>
        <taxon>Caudoviricetes</taxon>
        <taxon>Caudoviricetes incertae sedis</taxon>
        <taxon>Trogglehumpervirus</taxon>
        <taxon>Trogglehumpervirus trogglehumper</taxon>
    </lineage>
</organism>
<feature type="region of interest" description="Disordered" evidence="1">
    <location>
        <begin position="1"/>
        <end position="29"/>
    </location>
</feature>
<proteinExistence type="predicted"/>
<evidence type="ECO:0000256" key="1">
    <source>
        <dbReference type="SAM" id="MobiDB-lite"/>
    </source>
</evidence>
<dbReference type="Proteomes" id="UP001242841">
    <property type="component" value="Segment"/>
</dbReference>